<sequence>MSFEAYFDGYFGDCLAHCDVRLAAPAGPERLMHGGRNGPNAQCVADPPGGVRR</sequence>
<evidence type="ECO:0000313" key="2">
    <source>
        <dbReference type="EMBL" id="EET05596.1"/>
    </source>
</evidence>
<proteinExistence type="predicted"/>
<name>A0A0E1VZW4_BURPE</name>
<dbReference type="EMBL" id="CM000833">
    <property type="protein sequence ID" value="EET05596.1"/>
    <property type="molecule type" value="Genomic_DNA"/>
</dbReference>
<gene>
    <name evidence="2" type="ORF">BURPS1710A_A0927</name>
</gene>
<accession>A0A0E1VZW4</accession>
<feature type="region of interest" description="Disordered" evidence="1">
    <location>
        <begin position="31"/>
        <end position="53"/>
    </location>
</feature>
<dbReference type="AlphaFoldDB" id="A0A0E1VZW4"/>
<dbReference type="Proteomes" id="UP000001812">
    <property type="component" value="Chromosome II"/>
</dbReference>
<evidence type="ECO:0000256" key="1">
    <source>
        <dbReference type="SAM" id="MobiDB-lite"/>
    </source>
</evidence>
<dbReference type="HOGENOM" id="CLU_3059364_0_0_4"/>
<protein>
    <submittedName>
        <fullName evidence="2">Uncharacterized protein</fullName>
    </submittedName>
</protein>
<reference evidence="2" key="1">
    <citation type="submission" date="2009-05" db="EMBL/GenBank/DDBJ databases">
        <authorList>
            <person name="Harkins D.M."/>
            <person name="DeShazer D."/>
            <person name="Woods D.E."/>
            <person name="Brinkac L.M."/>
            <person name="Brown K.A."/>
            <person name="Hung G.C."/>
            <person name="Tuanyok A."/>
            <person name="Zhang B."/>
            <person name="Nierman W.C."/>
        </authorList>
    </citation>
    <scope>NUCLEOTIDE SEQUENCE [LARGE SCALE GENOMIC DNA]</scope>
    <source>
        <strain evidence="2">1710a</strain>
    </source>
</reference>
<organism evidence="2">
    <name type="scientific">Burkholderia pseudomallei 1710a</name>
    <dbReference type="NCBI Taxonomy" id="320371"/>
    <lineage>
        <taxon>Bacteria</taxon>
        <taxon>Pseudomonadati</taxon>
        <taxon>Pseudomonadota</taxon>
        <taxon>Betaproteobacteria</taxon>
        <taxon>Burkholderiales</taxon>
        <taxon>Burkholderiaceae</taxon>
        <taxon>Burkholderia</taxon>
        <taxon>pseudomallei group</taxon>
    </lineage>
</organism>